<dbReference type="Proteomes" id="UP000095131">
    <property type="component" value="Unassembled WGS sequence"/>
</dbReference>
<evidence type="ECO:0000313" key="1">
    <source>
        <dbReference type="EMBL" id="ODS09770.1"/>
    </source>
</evidence>
<evidence type="ECO:0000313" key="2">
    <source>
        <dbReference type="Proteomes" id="UP000095131"/>
    </source>
</evidence>
<reference evidence="1 2" key="1">
    <citation type="submission" date="2016-08" db="EMBL/GenBank/DDBJ databases">
        <title>Genome sequencing of Vibrio scophthalmi strain FP3289, an isolated from Paralichthys olivaceus.</title>
        <authorList>
            <person name="Han H.-J."/>
        </authorList>
    </citation>
    <scope>NUCLEOTIDE SEQUENCE [LARGE SCALE GENOMIC DNA]</scope>
    <source>
        <strain evidence="1 2">FP3289</strain>
    </source>
</reference>
<dbReference type="RefSeq" id="WP_069447418.1">
    <property type="nucleotide sequence ID" value="NZ_MDCJ01000003.1"/>
</dbReference>
<organism evidence="1 2">
    <name type="scientific">Vibrio scophthalmi</name>
    <dbReference type="NCBI Taxonomy" id="45658"/>
    <lineage>
        <taxon>Bacteria</taxon>
        <taxon>Pseudomonadati</taxon>
        <taxon>Pseudomonadota</taxon>
        <taxon>Gammaproteobacteria</taxon>
        <taxon>Vibrionales</taxon>
        <taxon>Vibrionaceae</taxon>
        <taxon>Vibrio</taxon>
    </lineage>
</organism>
<proteinExistence type="predicted"/>
<dbReference type="EMBL" id="MDCJ01000003">
    <property type="protein sequence ID" value="ODS09770.1"/>
    <property type="molecule type" value="Genomic_DNA"/>
</dbReference>
<dbReference type="Pfam" id="PF05929">
    <property type="entry name" value="Phage_GPO"/>
    <property type="match status" value="1"/>
</dbReference>
<gene>
    <name evidence="1" type="ORF">VSF3289_03232</name>
</gene>
<protein>
    <submittedName>
        <fullName evidence="1">Capsid assembly scaffolding protein</fullName>
    </submittedName>
</protein>
<accession>A0A1E3WJ33</accession>
<dbReference type="InterPro" id="IPR009228">
    <property type="entry name" value="Capsid_scaffold_GpO"/>
</dbReference>
<sequence>MFQSEPICILQAGPTVDGRVIEQSTIDQIAESYDPIVYNARINEEHWEYSYKYGSVLSVEKRDNQLWAVLKPNSMMLRALENDQLVHTSCEIHPNFAATGNAYLTGLALTDDPASLGNTKLHLSANQKNDDVEYLSSGATIKWSDFDDSEVTAPPSNKSEATLLSKIKALVTFSSNAAKQEPSVSEEDEEVNEDIKTLLSQQTQALLGLTEAVTKLSVQPVGADEEVEPKEELTQLEALTTQVTQLSSQLTDLTEKFSNVTDEQDRLPAGGLSELNYY</sequence>
<dbReference type="OrthoDB" id="5625143at2"/>
<dbReference type="PATRIC" id="fig|45658.8.peg.3177"/>
<name>A0A1E3WJ33_9VIBR</name>
<comment type="caution">
    <text evidence="1">The sequence shown here is derived from an EMBL/GenBank/DDBJ whole genome shotgun (WGS) entry which is preliminary data.</text>
</comment>
<dbReference type="AlphaFoldDB" id="A0A1E3WJ33"/>